<evidence type="ECO:0000256" key="1">
    <source>
        <dbReference type="SAM" id="Phobius"/>
    </source>
</evidence>
<name>A0AA48M3L5_9ZZZZ</name>
<dbReference type="EMBL" id="OY288114">
    <property type="protein sequence ID" value="CAJ0867420.1"/>
    <property type="molecule type" value="Genomic_DNA"/>
</dbReference>
<protein>
    <submittedName>
        <fullName evidence="2">Uncharacterized protein</fullName>
    </submittedName>
</protein>
<gene>
    <name evidence="2" type="ORF">AMST5_01952</name>
</gene>
<dbReference type="AlphaFoldDB" id="A0AA48M3L5"/>
<feature type="transmembrane region" description="Helical" evidence="1">
    <location>
        <begin position="49"/>
        <end position="69"/>
    </location>
</feature>
<evidence type="ECO:0000313" key="2">
    <source>
        <dbReference type="EMBL" id="CAJ0867420.1"/>
    </source>
</evidence>
<sequence length="74" mass="8157">MDALPKIVILVASLIAFAAFQVFVSNPIAQKLLPTRENDSPGRKWAYDLVHKLVLFVFMFGVIVLLIAATGGWN</sequence>
<keyword evidence="1" id="KW-1133">Transmembrane helix</keyword>
<accession>A0AA48M3L5</accession>
<keyword evidence="1" id="KW-0812">Transmembrane</keyword>
<feature type="transmembrane region" description="Helical" evidence="1">
    <location>
        <begin position="7"/>
        <end position="29"/>
    </location>
</feature>
<keyword evidence="1" id="KW-0472">Membrane</keyword>
<reference evidence="2" key="1">
    <citation type="submission" date="2023-07" db="EMBL/GenBank/DDBJ databases">
        <authorList>
            <person name="Pelsma A.J. K."/>
        </authorList>
    </citation>
    <scope>NUCLEOTIDE SEQUENCE</scope>
</reference>
<proteinExistence type="predicted"/>
<organism evidence="2">
    <name type="scientific">freshwater sediment metagenome</name>
    <dbReference type="NCBI Taxonomy" id="556182"/>
    <lineage>
        <taxon>unclassified sequences</taxon>
        <taxon>metagenomes</taxon>
        <taxon>ecological metagenomes</taxon>
    </lineage>
</organism>